<gene>
    <name evidence="1" type="ORF">P3W85_30765</name>
</gene>
<dbReference type="EMBL" id="JARJLM010000500">
    <property type="protein sequence ID" value="MDF3837301.1"/>
    <property type="molecule type" value="Genomic_DNA"/>
</dbReference>
<dbReference type="PROSITE" id="PS51257">
    <property type="entry name" value="PROKAR_LIPOPROTEIN"/>
    <property type="match status" value="1"/>
</dbReference>
<keyword evidence="2" id="KW-1185">Reference proteome</keyword>
<dbReference type="RefSeq" id="WP_276267542.1">
    <property type="nucleotide sequence ID" value="NZ_JARJLM010000500.1"/>
</dbReference>
<name>A0ABT6AXE3_9BURK</name>
<proteinExistence type="predicted"/>
<accession>A0ABT6AXE3</accession>
<evidence type="ECO:0000313" key="2">
    <source>
        <dbReference type="Proteomes" id="UP001216674"/>
    </source>
</evidence>
<sequence>MPKSTPMHRILLRLLLAFSLLSVGACVGYPYYDGYDDYPLTYNPYGLYEGGTVYPSAPLGYGYYGYPWPYYGGFYGGAVYYRSGGYGYRGPGWHGYPRHYGAGRAYYRGGSWGGSGQRGGRGGGHGRR</sequence>
<dbReference type="Proteomes" id="UP001216674">
    <property type="component" value="Unassembled WGS sequence"/>
</dbReference>
<comment type="caution">
    <text evidence="1">The sequence shown here is derived from an EMBL/GenBank/DDBJ whole genome shotgun (WGS) entry which is preliminary data.</text>
</comment>
<evidence type="ECO:0000313" key="1">
    <source>
        <dbReference type="EMBL" id="MDF3837301.1"/>
    </source>
</evidence>
<evidence type="ECO:0008006" key="3">
    <source>
        <dbReference type="Google" id="ProtNLM"/>
    </source>
</evidence>
<protein>
    <recommendedName>
        <fullName evidence="3">Lipoprotein</fullName>
    </recommendedName>
</protein>
<reference evidence="1 2" key="1">
    <citation type="submission" date="2023-03" db="EMBL/GenBank/DDBJ databases">
        <title>Draft assemblies of triclosan tolerant bacteria isolated from returned activated sludge.</title>
        <authorList>
            <person name="Van Hamelsveld S."/>
        </authorList>
    </citation>
    <scope>NUCLEOTIDE SEQUENCE [LARGE SCALE GENOMIC DNA]</scope>
    <source>
        <strain evidence="1 2">GW210010_S58</strain>
    </source>
</reference>
<organism evidence="1 2">
    <name type="scientific">Cupriavidus basilensis</name>
    <dbReference type="NCBI Taxonomy" id="68895"/>
    <lineage>
        <taxon>Bacteria</taxon>
        <taxon>Pseudomonadati</taxon>
        <taxon>Pseudomonadota</taxon>
        <taxon>Betaproteobacteria</taxon>
        <taxon>Burkholderiales</taxon>
        <taxon>Burkholderiaceae</taxon>
        <taxon>Cupriavidus</taxon>
    </lineage>
</organism>